<evidence type="ECO:0000313" key="11">
    <source>
        <dbReference type="Proteomes" id="UP000253410"/>
    </source>
</evidence>
<dbReference type="SUPFAM" id="SSF56935">
    <property type="entry name" value="Porins"/>
    <property type="match status" value="1"/>
</dbReference>
<dbReference type="InterPro" id="IPR041700">
    <property type="entry name" value="OMP_b-brl_3"/>
</dbReference>
<evidence type="ECO:0000256" key="6">
    <source>
        <dbReference type="ARBA" id="ARBA00023136"/>
    </source>
</evidence>
<reference evidence="10 11" key="1">
    <citation type="submission" date="2018-05" db="EMBL/GenBank/DDBJ databases">
        <title>Chitinophaga sp. K3CV102501T nov., isolated from isolated from a monsoon evergreen broad-leaved forest soil.</title>
        <authorList>
            <person name="Lv Y."/>
        </authorList>
    </citation>
    <scope>NUCLEOTIDE SEQUENCE [LARGE SCALE GENOMIC DNA]</scope>
    <source>
        <strain evidence="10 11">GDMCC 1.1325</strain>
    </source>
</reference>
<sequence length="826" mass="91975">MVIFMSFRKIVLSAILLLFIQFSFAQVSTSLKVMVRDAVGHQPLDRATIILTVAGTQKNYATTFTDSTGIVVLERVPAATYRLMVGYAGYEPYQELVTIQTTDKGILEKTILLRSGSKTLNAVEVTGKKQLVENKIDRLVYNVDRDVTSQGGMVTDVLRKIPQVTVDASGNVELLGNPSVQFLINGKPSTIFGTSIADALQTIPASQIQSIEVMSSPGSKYDAKGTGGIINIILKKNKTQGFGGSVNVTAGSRLENGSVNLYYKANNLSVSGYFNGSAQLTSQTRTTTDRNATDSFSTNKYYLQQNGVNDFHRNSYQTGLGVEWDATARDNISFSLSYNHFGNSNDGIIQQYDNTRDINGRLLEETSSIRNALSRVNNGSLDLSLDYRHKFKRDKQQLSIILYNSNGNNQTSYSQTQHGINDQNIFSGAGSHNPGTDRLYSWAIDYAQPITANFLLEAGLKSEIETLSSSASALSYNPADGGWTPDDKQSYNSVFKRQVYAGYVSGSMNLFHYLNVLAGFRWEYTTNHATYDKAGQTAIPDYSNAGPSMTIAHTFKNQQTLSLSYAYRLERPDYRDLNPFVNLADPHNITMGNPLLKPEIGNDFKLAYNRNFSGDNNLNIVLLYTHNSPDIKSYTTFHPEYTIGDAIYNNVNLTQRDNIASETRIGTNISGTIVLGRIITIRPNVQLYRRETNNIHASPANMSGFEYRMNLNTSWQITKDLIAEAFGNYKSGIRWQGRQADFLSYTFAVKKQLFNNKGSIGFVAVNPFARYLKQRTIQETANLNATNLLYIPYRSFGVSFMYKFGKIKVVKSKDAENFLTKPPVEN</sequence>
<evidence type="ECO:0000259" key="9">
    <source>
        <dbReference type="Pfam" id="PF14905"/>
    </source>
</evidence>
<keyword evidence="7" id="KW-0998">Cell outer membrane</keyword>
<feature type="domain" description="Outer membrane protein beta-barrel" evidence="9">
    <location>
        <begin position="389"/>
        <end position="802"/>
    </location>
</feature>
<proteinExistence type="predicted"/>
<keyword evidence="3" id="KW-1134">Transmembrane beta strand</keyword>
<evidence type="ECO:0000256" key="4">
    <source>
        <dbReference type="ARBA" id="ARBA00022692"/>
    </source>
</evidence>
<comment type="subcellular location">
    <subcellularLocation>
        <location evidence="1">Cell outer membrane</location>
        <topology evidence="1">Multi-pass membrane protein</topology>
    </subcellularLocation>
</comment>
<dbReference type="PANTHER" id="PTHR30069">
    <property type="entry name" value="TONB-DEPENDENT OUTER MEMBRANE RECEPTOR"/>
    <property type="match status" value="1"/>
</dbReference>
<evidence type="ECO:0000256" key="1">
    <source>
        <dbReference type="ARBA" id="ARBA00004571"/>
    </source>
</evidence>
<keyword evidence="2" id="KW-0813">Transport</keyword>
<evidence type="ECO:0000256" key="2">
    <source>
        <dbReference type="ARBA" id="ARBA00022448"/>
    </source>
</evidence>
<dbReference type="Gene3D" id="2.40.170.20">
    <property type="entry name" value="TonB-dependent receptor, beta-barrel domain"/>
    <property type="match status" value="1"/>
</dbReference>
<evidence type="ECO:0000256" key="3">
    <source>
        <dbReference type="ARBA" id="ARBA00022452"/>
    </source>
</evidence>
<dbReference type="Pfam" id="PF14905">
    <property type="entry name" value="OMP_b-brl_3"/>
    <property type="match status" value="1"/>
</dbReference>
<dbReference type="Pfam" id="PF13620">
    <property type="entry name" value="CarboxypepD_reg"/>
    <property type="match status" value="1"/>
</dbReference>
<dbReference type="Proteomes" id="UP000253410">
    <property type="component" value="Unassembled WGS sequence"/>
</dbReference>
<evidence type="ECO:0000259" key="8">
    <source>
        <dbReference type="Pfam" id="PF07715"/>
    </source>
</evidence>
<dbReference type="Gene3D" id="2.60.40.1120">
    <property type="entry name" value="Carboxypeptidase-like, regulatory domain"/>
    <property type="match status" value="1"/>
</dbReference>
<evidence type="ECO:0000313" key="10">
    <source>
        <dbReference type="EMBL" id="RBL89497.1"/>
    </source>
</evidence>
<dbReference type="InterPro" id="IPR037066">
    <property type="entry name" value="Plug_dom_sf"/>
</dbReference>
<evidence type="ECO:0008006" key="12">
    <source>
        <dbReference type="Google" id="ProtNLM"/>
    </source>
</evidence>
<keyword evidence="4" id="KW-0812">Transmembrane</keyword>
<dbReference type="SUPFAM" id="SSF49478">
    <property type="entry name" value="Cna protein B-type domain"/>
    <property type="match status" value="1"/>
</dbReference>
<keyword evidence="5" id="KW-0732">Signal</keyword>
<dbReference type="OrthoDB" id="905812at2"/>
<dbReference type="PANTHER" id="PTHR30069:SF29">
    <property type="entry name" value="HEMOGLOBIN AND HEMOGLOBIN-HAPTOGLOBIN-BINDING PROTEIN 1-RELATED"/>
    <property type="match status" value="1"/>
</dbReference>
<dbReference type="AlphaFoldDB" id="A0A365XSZ8"/>
<dbReference type="InterPro" id="IPR036942">
    <property type="entry name" value="Beta-barrel_TonB_sf"/>
</dbReference>
<name>A0A365XSZ8_9BACT</name>
<evidence type="ECO:0000256" key="5">
    <source>
        <dbReference type="ARBA" id="ARBA00022729"/>
    </source>
</evidence>
<dbReference type="Pfam" id="PF07715">
    <property type="entry name" value="Plug"/>
    <property type="match status" value="1"/>
</dbReference>
<evidence type="ECO:0000256" key="7">
    <source>
        <dbReference type="ARBA" id="ARBA00023237"/>
    </source>
</evidence>
<dbReference type="EMBL" id="QFFJ01000002">
    <property type="protein sequence ID" value="RBL89497.1"/>
    <property type="molecule type" value="Genomic_DNA"/>
</dbReference>
<feature type="domain" description="TonB-dependent receptor plug" evidence="8">
    <location>
        <begin position="149"/>
        <end position="229"/>
    </location>
</feature>
<gene>
    <name evidence="10" type="ORF">DF182_23575</name>
</gene>
<keyword evidence="11" id="KW-1185">Reference proteome</keyword>
<keyword evidence="6" id="KW-0472">Membrane</keyword>
<accession>A0A365XSZ8</accession>
<dbReference type="GO" id="GO:0015344">
    <property type="term" value="F:siderophore uptake transmembrane transporter activity"/>
    <property type="evidence" value="ECO:0007669"/>
    <property type="project" value="TreeGrafter"/>
</dbReference>
<organism evidence="10 11">
    <name type="scientific">Chitinophaga flava</name>
    <dbReference type="NCBI Taxonomy" id="2259036"/>
    <lineage>
        <taxon>Bacteria</taxon>
        <taxon>Pseudomonadati</taxon>
        <taxon>Bacteroidota</taxon>
        <taxon>Chitinophagia</taxon>
        <taxon>Chitinophagales</taxon>
        <taxon>Chitinophagaceae</taxon>
        <taxon>Chitinophaga</taxon>
    </lineage>
</organism>
<dbReference type="Gene3D" id="2.170.130.10">
    <property type="entry name" value="TonB-dependent receptor, plug domain"/>
    <property type="match status" value="1"/>
</dbReference>
<comment type="caution">
    <text evidence="10">The sequence shown here is derived from an EMBL/GenBank/DDBJ whole genome shotgun (WGS) entry which is preliminary data.</text>
</comment>
<dbReference type="GO" id="GO:0044718">
    <property type="term" value="P:siderophore transmembrane transport"/>
    <property type="evidence" value="ECO:0007669"/>
    <property type="project" value="TreeGrafter"/>
</dbReference>
<protein>
    <recommendedName>
        <fullName evidence="12">TonB-dependent receptor</fullName>
    </recommendedName>
</protein>
<dbReference type="InterPro" id="IPR039426">
    <property type="entry name" value="TonB-dep_rcpt-like"/>
</dbReference>
<dbReference type="InterPro" id="IPR012910">
    <property type="entry name" value="Plug_dom"/>
</dbReference>
<dbReference type="GO" id="GO:0009279">
    <property type="term" value="C:cell outer membrane"/>
    <property type="evidence" value="ECO:0007669"/>
    <property type="project" value="UniProtKB-SubCell"/>
</dbReference>